<dbReference type="RefSeq" id="WP_058453113.1">
    <property type="nucleotide sequence ID" value="NZ_CAAAIB010000014.1"/>
</dbReference>
<dbReference type="PATRIC" id="fig|466.6.peg.2560"/>
<dbReference type="EMBL" id="LNYL01000048">
    <property type="protein sequence ID" value="KTD24870.1"/>
    <property type="molecule type" value="Genomic_DNA"/>
</dbReference>
<evidence type="ECO:0000313" key="2">
    <source>
        <dbReference type="EMBL" id="KTD24870.1"/>
    </source>
</evidence>
<sequence>MKRKDHSDSKSNDIAESYNKFKEFEGRQYTGMKVGRSHHWIYDPGEWKETKLTPDKWTISYAVTKRRKGKAPEGSGVPVGTKYHWYIFAHQIVQKLNANDYSTEMVGLKYKVAHRRASQDDWNISDLAQKKRLLKILQELVTNLEEEIDASKTKKPKKDSLAVKAKKSKTTAAIKHFPHKKDTAAKNEPFHEESPPKKGRHR</sequence>
<dbReference type="AlphaFoldDB" id="A0A0W0VYU0"/>
<keyword evidence="3" id="KW-1185">Reference proteome</keyword>
<evidence type="ECO:0000256" key="1">
    <source>
        <dbReference type="SAM" id="MobiDB-lite"/>
    </source>
</evidence>
<reference evidence="2 3" key="1">
    <citation type="submission" date="2015-11" db="EMBL/GenBank/DDBJ databases">
        <title>Genomic analysis of 38 Legionella species identifies large and diverse effector repertoires.</title>
        <authorList>
            <person name="Burstein D."/>
            <person name="Amaro F."/>
            <person name="Zusman T."/>
            <person name="Lifshitz Z."/>
            <person name="Cohen O."/>
            <person name="Gilbert J.A."/>
            <person name="Pupko T."/>
            <person name="Shuman H.A."/>
            <person name="Segal G."/>
        </authorList>
    </citation>
    <scope>NUCLEOTIDE SEQUENCE [LARGE SCALE GENOMIC DNA]</scope>
    <source>
        <strain evidence="2 3">PX-1-G2-E2</strain>
    </source>
</reference>
<feature type="region of interest" description="Disordered" evidence="1">
    <location>
        <begin position="151"/>
        <end position="202"/>
    </location>
</feature>
<protein>
    <submittedName>
        <fullName evidence="2">Uncharacterized protein</fullName>
    </submittedName>
</protein>
<accession>A0A0W0VYU0</accession>
<evidence type="ECO:0000313" key="3">
    <source>
        <dbReference type="Proteomes" id="UP000054908"/>
    </source>
</evidence>
<name>A0A0W0VYU0_9GAMM</name>
<dbReference type="STRING" id="466.Lmac_2407"/>
<dbReference type="Proteomes" id="UP000054908">
    <property type="component" value="Unassembled WGS sequence"/>
</dbReference>
<proteinExistence type="predicted"/>
<feature type="compositionally biased region" description="Basic and acidic residues" evidence="1">
    <location>
        <begin position="180"/>
        <end position="196"/>
    </location>
</feature>
<comment type="caution">
    <text evidence="2">The sequence shown here is derived from an EMBL/GenBank/DDBJ whole genome shotgun (WGS) entry which is preliminary data.</text>
</comment>
<gene>
    <name evidence="2" type="ORF">Lmac_2407</name>
</gene>
<dbReference type="OrthoDB" id="791686at2"/>
<organism evidence="2 3">
    <name type="scientific">Legionella maceachernii</name>
    <dbReference type="NCBI Taxonomy" id="466"/>
    <lineage>
        <taxon>Bacteria</taxon>
        <taxon>Pseudomonadati</taxon>
        <taxon>Pseudomonadota</taxon>
        <taxon>Gammaproteobacteria</taxon>
        <taxon>Legionellales</taxon>
        <taxon>Legionellaceae</taxon>
        <taxon>Legionella</taxon>
    </lineage>
</organism>